<feature type="compositionally biased region" description="Basic and acidic residues" evidence="1">
    <location>
        <begin position="162"/>
        <end position="182"/>
    </location>
</feature>
<reference evidence="2" key="1">
    <citation type="submission" date="2014-11" db="EMBL/GenBank/DDBJ databases">
        <authorList>
            <person name="Otto D Thomas"/>
            <person name="Naeem Raeece"/>
        </authorList>
    </citation>
    <scope>NUCLEOTIDE SEQUENCE</scope>
</reference>
<proteinExistence type="predicted"/>
<organism evidence="2">
    <name type="scientific">Chromera velia CCMP2878</name>
    <dbReference type="NCBI Taxonomy" id="1169474"/>
    <lineage>
        <taxon>Eukaryota</taxon>
        <taxon>Sar</taxon>
        <taxon>Alveolata</taxon>
        <taxon>Colpodellida</taxon>
        <taxon>Chromeraceae</taxon>
        <taxon>Chromera</taxon>
    </lineage>
</organism>
<feature type="region of interest" description="Disordered" evidence="1">
    <location>
        <begin position="101"/>
        <end position="197"/>
    </location>
</feature>
<dbReference type="AlphaFoldDB" id="A0A0G4I735"/>
<sequence>MNSVRGFVSFRGGGILFFETERDADIFTGDDCGLFPLYGGNSILPDGDREEEKFTIRLVDGFTSQFRAASSGRRFNRCTDATPLAPEGAANSRPLPYLQATRTGSGRPPLPHSVSQGRDFSHKGVSQDTQTRTGGPVEVQRTQSTYQGDGQGWAPNFRGGCRTRDTRRGGRDGVARWREGGARGRGRASPTQPQTVN</sequence>
<feature type="compositionally biased region" description="Polar residues" evidence="1">
    <location>
        <begin position="113"/>
        <end position="133"/>
    </location>
</feature>
<dbReference type="VEuPathDB" id="CryptoDB:Cvel_11500"/>
<evidence type="ECO:0000313" key="2">
    <source>
        <dbReference type="EMBL" id="CEM52773.1"/>
    </source>
</evidence>
<gene>
    <name evidence="2" type="ORF">Cvel_11500</name>
</gene>
<evidence type="ECO:0000256" key="1">
    <source>
        <dbReference type="SAM" id="MobiDB-lite"/>
    </source>
</evidence>
<name>A0A0G4I735_9ALVE</name>
<dbReference type="EMBL" id="CDMZ01005367">
    <property type="protein sequence ID" value="CEM52773.1"/>
    <property type="molecule type" value="Genomic_DNA"/>
</dbReference>
<protein>
    <submittedName>
        <fullName evidence="2">Uncharacterized protein</fullName>
    </submittedName>
</protein>
<accession>A0A0G4I735</accession>